<protein>
    <submittedName>
        <fullName evidence="2">Uncharacterized protein</fullName>
    </submittedName>
</protein>
<feature type="region of interest" description="Disordered" evidence="1">
    <location>
        <begin position="88"/>
        <end position="150"/>
    </location>
</feature>
<feature type="region of interest" description="Disordered" evidence="1">
    <location>
        <begin position="20"/>
        <end position="58"/>
    </location>
</feature>
<name>A0A4Z2GNI8_9TELE</name>
<organism evidence="2 3">
    <name type="scientific">Liparis tanakae</name>
    <name type="common">Tanaka's snailfish</name>
    <dbReference type="NCBI Taxonomy" id="230148"/>
    <lineage>
        <taxon>Eukaryota</taxon>
        <taxon>Metazoa</taxon>
        <taxon>Chordata</taxon>
        <taxon>Craniata</taxon>
        <taxon>Vertebrata</taxon>
        <taxon>Euteleostomi</taxon>
        <taxon>Actinopterygii</taxon>
        <taxon>Neopterygii</taxon>
        <taxon>Teleostei</taxon>
        <taxon>Neoteleostei</taxon>
        <taxon>Acanthomorphata</taxon>
        <taxon>Eupercaria</taxon>
        <taxon>Perciformes</taxon>
        <taxon>Cottioidei</taxon>
        <taxon>Cottales</taxon>
        <taxon>Liparidae</taxon>
        <taxon>Liparis</taxon>
    </lineage>
</organism>
<feature type="compositionally biased region" description="Polar residues" evidence="1">
    <location>
        <begin position="22"/>
        <end position="51"/>
    </location>
</feature>
<feature type="compositionally biased region" description="Basic and acidic residues" evidence="1">
    <location>
        <begin position="127"/>
        <end position="150"/>
    </location>
</feature>
<accession>A0A4Z2GNI8</accession>
<evidence type="ECO:0000313" key="2">
    <source>
        <dbReference type="EMBL" id="TNN54851.1"/>
    </source>
</evidence>
<keyword evidence="3" id="KW-1185">Reference proteome</keyword>
<comment type="caution">
    <text evidence="2">The sequence shown here is derived from an EMBL/GenBank/DDBJ whole genome shotgun (WGS) entry which is preliminary data.</text>
</comment>
<sequence>MNPGGDGDLQKPKRVFLCLNMPSHSSEASGSDTTPASLSSADVISENASLTKDTEMPSSCFSALPPFSPSPHPPPLLVISCALGGTAHSATKQSCPQHRALANQAGPECSGTPISSTPPRYAGGTGGERESARSRRGGEGKAEFEKGSGE</sequence>
<dbReference type="EMBL" id="SRLO01000473">
    <property type="protein sequence ID" value="TNN54851.1"/>
    <property type="molecule type" value="Genomic_DNA"/>
</dbReference>
<gene>
    <name evidence="2" type="ORF">EYF80_034970</name>
</gene>
<evidence type="ECO:0000256" key="1">
    <source>
        <dbReference type="SAM" id="MobiDB-lite"/>
    </source>
</evidence>
<dbReference type="Proteomes" id="UP000314294">
    <property type="component" value="Unassembled WGS sequence"/>
</dbReference>
<reference evidence="2 3" key="1">
    <citation type="submission" date="2019-03" db="EMBL/GenBank/DDBJ databases">
        <title>First draft genome of Liparis tanakae, snailfish: a comprehensive survey of snailfish specific genes.</title>
        <authorList>
            <person name="Kim W."/>
            <person name="Song I."/>
            <person name="Jeong J.-H."/>
            <person name="Kim D."/>
            <person name="Kim S."/>
            <person name="Ryu S."/>
            <person name="Song J.Y."/>
            <person name="Lee S.K."/>
        </authorList>
    </citation>
    <scope>NUCLEOTIDE SEQUENCE [LARGE SCALE GENOMIC DNA]</scope>
    <source>
        <tissue evidence="2">Muscle</tissue>
    </source>
</reference>
<proteinExistence type="predicted"/>
<dbReference type="AlphaFoldDB" id="A0A4Z2GNI8"/>
<evidence type="ECO:0000313" key="3">
    <source>
        <dbReference type="Proteomes" id="UP000314294"/>
    </source>
</evidence>